<evidence type="ECO:0000313" key="3">
    <source>
        <dbReference type="Proteomes" id="UP000580250"/>
    </source>
</evidence>
<dbReference type="Proteomes" id="UP000580250">
    <property type="component" value="Unassembled WGS sequence"/>
</dbReference>
<reference evidence="1 3" key="1">
    <citation type="submission" date="2020-08" db="EMBL/GenBank/DDBJ databases">
        <authorList>
            <person name="Koutsovoulos G."/>
            <person name="Danchin GJ E."/>
        </authorList>
    </citation>
    <scope>NUCLEOTIDE SEQUENCE [LARGE SCALE GENOMIC DNA]</scope>
</reference>
<proteinExistence type="predicted"/>
<name>A0A6V7VH74_MELEN</name>
<protein>
    <submittedName>
        <fullName evidence="1">Uncharacterized protein</fullName>
    </submittedName>
</protein>
<sequence length="318" mass="36862">MPERQKILGGRKNAATHHRINQQCLIKVDNIDGKNHCLFFALQATLVYNIGGLSRSQFYNYLHSQVGAVFGLKEYAAEDWVGPVVDYWNNKYNGKFTFKVFIFGSSGNYKPKYKYGPEIYDTPIILYYDNKHFDGVQKVGNIFGQSYCLSCEMVYSKPQKHTAKCLSRCLKCSQMGPRFPCKKENFNRKCKDCYKTFENLDCFLHHLNSGFCKNSKQCEKCGEIWRVEINTYKGRKGHVCNEKYCAKCGDYHDPKRGCYIKPLTPKQRDPYRLVAFDLETMQHKISNPSKQQRIHETNFIAAKIVVQNVLLQENGKIV</sequence>
<organism evidence="1 3">
    <name type="scientific">Meloidogyne enterolobii</name>
    <name type="common">Root-knot nematode worm</name>
    <name type="synonym">Meloidogyne mayaguensis</name>
    <dbReference type="NCBI Taxonomy" id="390850"/>
    <lineage>
        <taxon>Eukaryota</taxon>
        <taxon>Metazoa</taxon>
        <taxon>Ecdysozoa</taxon>
        <taxon>Nematoda</taxon>
        <taxon>Chromadorea</taxon>
        <taxon>Rhabditida</taxon>
        <taxon>Tylenchina</taxon>
        <taxon>Tylenchomorpha</taxon>
        <taxon>Tylenchoidea</taxon>
        <taxon>Meloidogynidae</taxon>
        <taxon>Meloidogyninae</taxon>
        <taxon>Meloidogyne</taxon>
    </lineage>
</organism>
<dbReference type="EMBL" id="CAJEWN010003192">
    <property type="protein sequence ID" value="CAD2206834.1"/>
    <property type="molecule type" value="Genomic_DNA"/>
</dbReference>
<dbReference type="OrthoDB" id="5876545at2759"/>
<accession>A0A6V7VH74</accession>
<dbReference type="EMBL" id="CAJEWN010000232">
    <property type="protein sequence ID" value="CAD2174252.1"/>
    <property type="molecule type" value="Genomic_DNA"/>
</dbReference>
<gene>
    <name evidence="1" type="ORF">MENT_LOCUS25902</name>
    <name evidence="2" type="ORF">MENT_LOCUS60729</name>
</gene>
<evidence type="ECO:0000313" key="1">
    <source>
        <dbReference type="EMBL" id="CAD2174252.1"/>
    </source>
</evidence>
<comment type="caution">
    <text evidence="1">The sequence shown here is derived from an EMBL/GenBank/DDBJ whole genome shotgun (WGS) entry which is preliminary data.</text>
</comment>
<dbReference type="AlphaFoldDB" id="A0A6V7VH74"/>
<evidence type="ECO:0000313" key="2">
    <source>
        <dbReference type="EMBL" id="CAD2206834.1"/>
    </source>
</evidence>